<dbReference type="EMBL" id="SMAF01000027">
    <property type="protein sequence ID" value="TCS93529.1"/>
    <property type="molecule type" value="Genomic_DNA"/>
</dbReference>
<keyword evidence="1" id="KW-0472">Membrane</keyword>
<comment type="caution">
    <text evidence="2">The sequence shown here is derived from an EMBL/GenBank/DDBJ whole genome shotgun (WGS) entry which is preliminary data.</text>
</comment>
<keyword evidence="3" id="KW-1185">Reference proteome</keyword>
<sequence>MNIQQSGSFPPRDLRCLLDADPPAQLRRDILRKVRRRRSLRRLVPAAAVAALLMMAAVPWRLQPDSTHSDWQRRSAQLEAVWRESDDPQWLREDARAQRLLRQLRQVDQALDQAYAQALDASLRDQLWRQRTEALSALILSRRQGGVAVQL</sequence>
<keyword evidence="1" id="KW-0812">Transmembrane</keyword>
<gene>
    <name evidence="2" type="ORF">EDC25_12725</name>
</gene>
<proteinExistence type="predicted"/>
<dbReference type="RefSeq" id="WP_132577641.1">
    <property type="nucleotide sequence ID" value="NZ_JBHLWF010000032.1"/>
</dbReference>
<keyword evidence="1" id="KW-1133">Transmembrane helix</keyword>
<accession>A0A4R3L259</accession>
<reference evidence="2 3" key="1">
    <citation type="submission" date="2019-03" db="EMBL/GenBank/DDBJ databases">
        <title>Genomic Encyclopedia of Type Strains, Phase IV (KMG-IV): sequencing the most valuable type-strain genomes for metagenomic binning, comparative biology and taxonomic classification.</title>
        <authorList>
            <person name="Goeker M."/>
        </authorList>
    </citation>
    <scope>NUCLEOTIDE SEQUENCE [LARGE SCALE GENOMIC DNA]</scope>
    <source>
        <strain evidence="2 3">DSM 21944</strain>
    </source>
</reference>
<evidence type="ECO:0000256" key="1">
    <source>
        <dbReference type="SAM" id="Phobius"/>
    </source>
</evidence>
<dbReference type="Proteomes" id="UP000294599">
    <property type="component" value="Unassembled WGS sequence"/>
</dbReference>
<protein>
    <submittedName>
        <fullName evidence="2">Uncharacterized protein</fullName>
    </submittedName>
</protein>
<dbReference type="AlphaFoldDB" id="A0A4R3L259"/>
<name>A0A4R3L259_9GAMM</name>
<evidence type="ECO:0000313" key="2">
    <source>
        <dbReference type="EMBL" id="TCS93529.1"/>
    </source>
</evidence>
<evidence type="ECO:0000313" key="3">
    <source>
        <dbReference type="Proteomes" id="UP000294599"/>
    </source>
</evidence>
<organism evidence="2 3">
    <name type="scientific">Pseudofulvimonas gallinarii</name>
    <dbReference type="NCBI Taxonomy" id="634155"/>
    <lineage>
        <taxon>Bacteria</taxon>
        <taxon>Pseudomonadati</taxon>
        <taxon>Pseudomonadota</taxon>
        <taxon>Gammaproteobacteria</taxon>
        <taxon>Lysobacterales</taxon>
        <taxon>Rhodanobacteraceae</taxon>
        <taxon>Pseudofulvimonas</taxon>
    </lineage>
</organism>
<feature type="transmembrane region" description="Helical" evidence="1">
    <location>
        <begin position="43"/>
        <end position="62"/>
    </location>
</feature>